<protein>
    <submittedName>
        <fullName evidence="2">Uncharacterized protein</fullName>
    </submittedName>
</protein>
<evidence type="ECO:0000313" key="2">
    <source>
        <dbReference type="EMBL" id="EQB62123.1"/>
    </source>
</evidence>
<dbReference type="AlphaFoldDB" id="T0LCU1"/>
<organism evidence="2 3">
    <name type="scientific">Vairimorpha apis BRL 01</name>
    <dbReference type="NCBI Taxonomy" id="1037528"/>
    <lineage>
        <taxon>Eukaryota</taxon>
        <taxon>Fungi</taxon>
        <taxon>Fungi incertae sedis</taxon>
        <taxon>Microsporidia</taxon>
        <taxon>Nosematidae</taxon>
        <taxon>Vairimorpha</taxon>
    </lineage>
</organism>
<dbReference type="VEuPathDB" id="MicrosporidiaDB:NAPIS_ORF00300"/>
<evidence type="ECO:0000313" key="3">
    <source>
        <dbReference type="Proteomes" id="UP000053780"/>
    </source>
</evidence>
<feature type="coiled-coil region" evidence="1">
    <location>
        <begin position="47"/>
        <end position="74"/>
    </location>
</feature>
<proteinExistence type="predicted"/>
<evidence type="ECO:0000256" key="1">
    <source>
        <dbReference type="SAM" id="Coils"/>
    </source>
</evidence>
<keyword evidence="1" id="KW-0175">Coiled coil</keyword>
<sequence>MARINRANKNFQVKNKKEIKYNSFEEFLRMDVLKKINVKYSVPCINMDNINCNIDEFNKNNNESNNQINNDKNDGTNNNQHVIDLFKCKLRSKKSDFSNINKKTCVSIYNPKTLSDFFISWSDFFRNIESILFLYLILNNKCLFKPKSLNNLIKNENVNKIENINEIDKVIKNKEVSETKINKTYNKIIYDYSKEINSSISNLKNSRLNCTERTFNFKELMGYWKTKAFK</sequence>
<dbReference type="Proteomes" id="UP000053780">
    <property type="component" value="Unassembled WGS sequence"/>
</dbReference>
<dbReference type="EMBL" id="KE646997">
    <property type="protein sequence ID" value="EQB62123.1"/>
    <property type="molecule type" value="Genomic_DNA"/>
</dbReference>
<gene>
    <name evidence="2" type="ORF">NAPIS_ORF00300</name>
</gene>
<accession>T0LCU1</accession>
<keyword evidence="3" id="KW-1185">Reference proteome</keyword>
<reference evidence="2 3" key="1">
    <citation type="journal article" date="2013" name="BMC Genomics">
        <title>Genome sequencing and comparative genomics of honey bee microsporidia, Nosema apis reveal novel insights into host-parasite interactions.</title>
        <authorList>
            <person name="Chen Yp."/>
            <person name="Pettis J.S."/>
            <person name="Zhao Y."/>
            <person name="Liu X."/>
            <person name="Tallon L.J."/>
            <person name="Sadzewicz L.D."/>
            <person name="Li R."/>
            <person name="Zheng H."/>
            <person name="Huang S."/>
            <person name="Zhang X."/>
            <person name="Hamilton M.C."/>
            <person name="Pernal S.F."/>
            <person name="Melathopoulos A.P."/>
            <person name="Yan X."/>
            <person name="Evans J.D."/>
        </authorList>
    </citation>
    <scope>NUCLEOTIDE SEQUENCE [LARGE SCALE GENOMIC DNA]</scope>
    <source>
        <strain evidence="2 3">BRL 01</strain>
    </source>
</reference>
<name>T0LCU1_9MICR</name>
<dbReference type="HOGENOM" id="CLU_1205082_0_0_1"/>